<organism evidence="1 2">
    <name type="scientific">Streptococcus pluranimalium</name>
    <dbReference type="NCBI Taxonomy" id="82348"/>
    <lineage>
        <taxon>Bacteria</taxon>
        <taxon>Bacillati</taxon>
        <taxon>Bacillota</taxon>
        <taxon>Bacilli</taxon>
        <taxon>Lactobacillales</taxon>
        <taxon>Streptococcaceae</taxon>
        <taxon>Streptococcus</taxon>
    </lineage>
</organism>
<dbReference type="EMBL" id="CP022601">
    <property type="protein sequence ID" value="AXJ12105.1"/>
    <property type="molecule type" value="Genomic_DNA"/>
</dbReference>
<reference evidence="1 2" key="1">
    <citation type="submission" date="2017-07" db="EMBL/GenBank/DDBJ databases">
        <title>Streptococcus pluranimalium as cause of bovine abortion.</title>
        <authorList>
            <person name="Rodriguez Campos S."/>
            <person name="Gobeli Brawand S."/>
            <person name="Brodard I."/>
            <person name="Rychener L."/>
            <person name="Perreten V."/>
        </authorList>
    </citation>
    <scope>NUCLEOTIDE SEQUENCE [LARGE SCALE GENOMIC DNA]</scope>
    <source>
        <strain evidence="1 2">14A0014</strain>
    </source>
</reference>
<dbReference type="InterPro" id="IPR010434">
    <property type="entry name" value="DUF1033"/>
</dbReference>
<gene>
    <name evidence="1" type="ORF">Sp14A_01490</name>
</gene>
<dbReference type="RefSeq" id="WP_205407082.1">
    <property type="nucleotide sequence ID" value="NZ_CP022601.1"/>
</dbReference>
<protein>
    <recommendedName>
        <fullName evidence="3">DUF1033 domain-containing protein</fullName>
    </recommendedName>
</protein>
<proteinExistence type="predicted"/>
<evidence type="ECO:0000313" key="2">
    <source>
        <dbReference type="Proteomes" id="UP000255411"/>
    </source>
</evidence>
<sequence>MTYQVIKMYGDFEPWWFLEDWKNDITAIREFQSYEDGLAYYQEEWQSLQEQFPKVNSKSNLMSAFWRTDDKRWCEECDEDLQQYHSLLMLGNWQELPEDLQDLNFDHRNAEGVHPTCSIKQHNTLS</sequence>
<accession>A0A345VHA3</accession>
<evidence type="ECO:0000313" key="1">
    <source>
        <dbReference type="EMBL" id="AXJ12105.1"/>
    </source>
</evidence>
<evidence type="ECO:0008006" key="3">
    <source>
        <dbReference type="Google" id="ProtNLM"/>
    </source>
</evidence>
<dbReference type="AlphaFoldDB" id="A0A345VHA3"/>
<dbReference type="GeneID" id="98392444"/>
<name>A0A345VHA3_9STRE</name>
<dbReference type="Pfam" id="PF06279">
    <property type="entry name" value="DUF1033"/>
    <property type="match status" value="1"/>
</dbReference>
<dbReference type="Proteomes" id="UP000255411">
    <property type="component" value="Chromosome"/>
</dbReference>